<dbReference type="InterPro" id="IPR026752">
    <property type="entry name" value="Cavin_fam"/>
</dbReference>
<evidence type="ECO:0000313" key="9">
    <source>
        <dbReference type="RefSeq" id="XP_032813208.1"/>
    </source>
</evidence>
<dbReference type="Pfam" id="PF15237">
    <property type="entry name" value="PTRF_SDPR"/>
    <property type="match status" value="2"/>
</dbReference>
<sequence length="511" mass="54177">MGEQPPRAELTAAEELHKAESDGRATPSSLSAVAKDSAGAAVDTAGVHALLERLLKTVESVQESQVKMEQRQGDIEGTVKAIEAEVEGFCRAHAATAGAVRQVLEKARKVSANVKDVRVRLDKQSHEVKKLEANHAELMKRNNFRIMVYQEGSDAPISIATSSKRSKSELATGGAAAAAAGGAAAGAGGAEPRNGAEASVLEASPKEIVDESTNPFEADAEALNLSSDEDVEMIEEVESTASKLRRTGKKRVESIKKAFSRENFEKKVNRIVSPEKREKIKSTFTHRHKASADAGEAHGGGEPSSAGDASAGEAPSTPGETRRGDDDKVEVRDAHGVAAEVPADPAAPGTPSSSTASQRSSSMKRMENMKKAMSRENIEKKVDTLGRKIVPPEKRDKIKKSLTPDHKKGARSNTSSFKVPPFSFTVKKFREGDAVEVEDFEIDPNNVEILSGSETLPDDHGHHRALGETPPPDPQEPHGEAGSPTFAARIAPPAPGGDEALAALASVEQKA</sequence>
<feature type="compositionally biased region" description="Basic and acidic residues" evidence="7">
    <location>
        <begin position="364"/>
        <end position="396"/>
    </location>
</feature>
<feature type="region of interest" description="Disordered" evidence="7">
    <location>
        <begin position="446"/>
        <end position="498"/>
    </location>
</feature>
<evidence type="ECO:0000256" key="7">
    <source>
        <dbReference type="SAM" id="MobiDB-lite"/>
    </source>
</evidence>
<reference evidence="9" key="1">
    <citation type="submission" date="2025-08" db="UniProtKB">
        <authorList>
            <consortium name="RefSeq"/>
        </authorList>
    </citation>
    <scope>IDENTIFICATION</scope>
    <source>
        <tissue evidence="9">Sperm</tissue>
    </source>
</reference>
<keyword evidence="5" id="KW-0472">Membrane</keyword>
<evidence type="ECO:0000313" key="8">
    <source>
        <dbReference type="Proteomes" id="UP001318040"/>
    </source>
</evidence>
<dbReference type="KEGG" id="pmrn:116943945"/>
<evidence type="ECO:0000256" key="4">
    <source>
        <dbReference type="ARBA" id="ARBA00022490"/>
    </source>
</evidence>
<gene>
    <name evidence="9" type="primary">LOC116943945</name>
</gene>
<keyword evidence="4" id="KW-0963">Cytoplasm</keyword>
<feature type="coiled-coil region" evidence="6">
    <location>
        <begin position="114"/>
        <end position="141"/>
    </location>
</feature>
<evidence type="ECO:0000256" key="5">
    <source>
        <dbReference type="ARBA" id="ARBA00023136"/>
    </source>
</evidence>
<dbReference type="PANTHER" id="PTHR15240">
    <property type="entry name" value="CAVIN"/>
    <property type="match status" value="1"/>
</dbReference>
<evidence type="ECO:0000256" key="2">
    <source>
        <dbReference type="ARBA" id="ARBA00004496"/>
    </source>
</evidence>
<feature type="region of interest" description="Disordered" evidence="7">
    <location>
        <begin position="268"/>
        <end position="420"/>
    </location>
</feature>
<name>A0AAJ7T8D0_PETMA</name>
<evidence type="ECO:0000256" key="3">
    <source>
        <dbReference type="ARBA" id="ARBA00008836"/>
    </source>
</evidence>
<dbReference type="AlphaFoldDB" id="A0AAJ7T8D0"/>
<organism evidence="8 9">
    <name type="scientific">Petromyzon marinus</name>
    <name type="common">Sea lamprey</name>
    <dbReference type="NCBI Taxonomy" id="7757"/>
    <lineage>
        <taxon>Eukaryota</taxon>
        <taxon>Metazoa</taxon>
        <taxon>Chordata</taxon>
        <taxon>Craniata</taxon>
        <taxon>Vertebrata</taxon>
        <taxon>Cyclostomata</taxon>
        <taxon>Hyperoartia</taxon>
        <taxon>Petromyzontiformes</taxon>
        <taxon>Petromyzontidae</taxon>
        <taxon>Petromyzon</taxon>
    </lineage>
</organism>
<dbReference type="RefSeq" id="XP_032813208.1">
    <property type="nucleotide sequence ID" value="XM_032957317.1"/>
</dbReference>
<evidence type="ECO:0000256" key="1">
    <source>
        <dbReference type="ARBA" id="ARBA00004345"/>
    </source>
</evidence>
<feature type="compositionally biased region" description="Basic and acidic residues" evidence="7">
    <location>
        <begin position="14"/>
        <end position="23"/>
    </location>
</feature>
<dbReference type="Proteomes" id="UP001318040">
    <property type="component" value="Chromosome 19"/>
</dbReference>
<comment type="subcellular location">
    <subcellularLocation>
        <location evidence="2">Cytoplasm</location>
    </subcellularLocation>
    <subcellularLocation>
        <location evidence="1">Membrane</location>
        <location evidence="1">Caveola</location>
    </subcellularLocation>
</comment>
<comment type="similarity">
    <text evidence="3">Belongs to the CAVIN family.</text>
</comment>
<feature type="compositionally biased region" description="Low complexity" evidence="7">
    <location>
        <begin position="337"/>
        <end position="361"/>
    </location>
</feature>
<feature type="region of interest" description="Disordered" evidence="7">
    <location>
        <begin position="1"/>
        <end position="31"/>
    </location>
</feature>
<accession>A0AAJ7T8D0</accession>
<feature type="compositionally biased region" description="Basic and acidic residues" evidence="7">
    <location>
        <begin position="320"/>
        <end position="335"/>
    </location>
</feature>
<evidence type="ECO:0000256" key="6">
    <source>
        <dbReference type="SAM" id="Coils"/>
    </source>
</evidence>
<proteinExistence type="inferred from homology"/>
<keyword evidence="8" id="KW-1185">Reference proteome</keyword>
<dbReference type="GO" id="GO:0005901">
    <property type="term" value="C:caveola"/>
    <property type="evidence" value="ECO:0007669"/>
    <property type="project" value="UniProtKB-SubCell"/>
</dbReference>
<protein>
    <submittedName>
        <fullName evidence="9">Caveolae-associated protein 2-like</fullName>
    </submittedName>
</protein>
<dbReference type="GO" id="GO:0005737">
    <property type="term" value="C:cytoplasm"/>
    <property type="evidence" value="ECO:0007669"/>
    <property type="project" value="UniProtKB-SubCell"/>
</dbReference>
<feature type="compositionally biased region" description="Basic and acidic residues" evidence="7">
    <location>
        <begin position="268"/>
        <end position="281"/>
    </location>
</feature>
<keyword evidence="6" id="KW-0175">Coiled coil</keyword>